<dbReference type="AlphaFoldDB" id="A3IPV6"/>
<keyword evidence="1" id="KW-0472">Membrane</keyword>
<keyword evidence="1" id="KW-0812">Transmembrane</keyword>
<evidence type="ECO:0000256" key="1">
    <source>
        <dbReference type="SAM" id="Phobius"/>
    </source>
</evidence>
<keyword evidence="3" id="KW-1185">Reference proteome</keyword>
<protein>
    <submittedName>
        <fullName evidence="2">Uncharacterized protein</fullName>
    </submittedName>
</protein>
<dbReference type="RefSeq" id="WP_008275424.1">
    <property type="nucleotide sequence ID" value="NZ_AAXW01000013.1"/>
</dbReference>
<dbReference type="Pfam" id="PF18936">
    <property type="entry name" value="DUF5684"/>
    <property type="match status" value="1"/>
</dbReference>
<accession>A3IPV6</accession>
<feature type="transmembrane region" description="Helical" evidence="1">
    <location>
        <begin position="46"/>
        <end position="64"/>
    </location>
</feature>
<dbReference type="eggNOG" id="ENOG5032BXV">
    <property type="taxonomic scope" value="Bacteria"/>
</dbReference>
<feature type="transmembrane region" description="Helical" evidence="1">
    <location>
        <begin position="20"/>
        <end position="39"/>
    </location>
</feature>
<dbReference type="InterPro" id="IPR043739">
    <property type="entry name" value="DUF5684"/>
</dbReference>
<reference evidence="2 3" key="1">
    <citation type="submission" date="2007-03" db="EMBL/GenBank/DDBJ databases">
        <authorList>
            <person name="Stal L."/>
            <person name="Ferriera S."/>
            <person name="Johnson J."/>
            <person name="Kravitz S."/>
            <person name="Beeson K."/>
            <person name="Sutton G."/>
            <person name="Rogers Y.-H."/>
            <person name="Friedman R."/>
            <person name="Frazier M."/>
            <person name="Venter J.C."/>
        </authorList>
    </citation>
    <scope>NUCLEOTIDE SEQUENCE [LARGE SCALE GENOMIC DNA]</scope>
    <source>
        <strain evidence="2 3">CCY0110</strain>
    </source>
</reference>
<feature type="transmembrane region" description="Helical" evidence="1">
    <location>
        <begin position="70"/>
        <end position="93"/>
    </location>
</feature>
<gene>
    <name evidence="2" type="ORF">CY0110_13786</name>
</gene>
<comment type="caution">
    <text evidence="2">The sequence shown here is derived from an EMBL/GenBank/DDBJ whole genome shotgun (WGS) entry which is preliminary data.</text>
</comment>
<dbReference type="Proteomes" id="UP000003781">
    <property type="component" value="Unassembled WGS sequence"/>
</dbReference>
<evidence type="ECO:0000313" key="2">
    <source>
        <dbReference type="EMBL" id="EAZ91596.1"/>
    </source>
</evidence>
<dbReference type="OrthoDB" id="466846at2"/>
<dbReference type="EMBL" id="AAXW01000013">
    <property type="protein sequence ID" value="EAZ91596.1"/>
    <property type="molecule type" value="Genomic_DNA"/>
</dbReference>
<organism evidence="2 3">
    <name type="scientific">Crocosphaera chwakensis CCY0110</name>
    <dbReference type="NCBI Taxonomy" id="391612"/>
    <lineage>
        <taxon>Bacteria</taxon>
        <taxon>Bacillati</taxon>
        <taxon>Cyanobacteriota</taxon>
        <taxon>Cyanophyceae</taxon>
        <taxon>Oscillatoriophycideae</taxon>
        <taxon>Chroococcales</taxon>
        <taxon>Aphanothecaceae</taxon>
        <taxon>Crocosphaera</taxon>
        <taxon>Crocosphaera chwakensis</taxon>
    </lineage>
</organism>
<name>A3IPV6_9CHRO</name>
<feature type="transmembrane region" description="Helical" evidence="1">
    <location>
        <begin position="105"/>
        <end position="123"/>
    </location>
</feature>
<keyword evidence="1" id="KW-1133">Transmembrane helix</keyword>
<sequence length="124" mass="13732">MLPLILAQSTSGSGASSALSNLISIIVYLAGAFFCWKIYEKCGVENAWFAWIPILGTYANFQAGDEENPLLWTILLFVPCINIVAIVKLIIAWVTICRKLEKSPWLLLLMPCFSVLILGYLAYG</sequence>
<evidence type="ECO:0000313" key="3">
    <source>
        <dbReference type="Proteomes" id="UP000003781"/>
    </source>
</evidence>
<proteinExistence type="predicted"/>